<dbReference type="InterPro" id="IPR012851">
    <property type="entry name" value="Spore_coat_CotF-like"/>
</dbReference>
<dbReference type="RefSeq" id="WP_163242730.1">
    <property type="nucleotide sequence ID" value="NZ_CP082780.1"/>
</dbReference>
<keyword evidence="3" id="KW-0167">Capsid protein</keyword>
<comment type="caution">
    <text evidence="3">The sequence shown here is derived from an EMBL/GenBank/DDBJ whole genome shotgun (WGS) entry which is preliminary data.</text>
</comment>
<evidence type="ECO:0000313" key="2">
    <source>
        <dbReference type="EMBL" id="MBA4536938.1"/>
    </source>
</evidence>
<keyword evidence="3" id="KW-0946">Virion</keyword>
<dbReference type="EMBL" id="JAAIWN010000031">
    <property type="protein sequence ID" value="NEY82324.1"/>
    <property type="molecule type" value="Genomic_DNA"/>
</dbReference>
<dbReference type="AlphaFoldDB" id="A0A6B3W4C9"/>
<reference evidence="3 4" key="1">
    <citation type="submission" date="2020-02" db="EMBL/GenBank/DDBJ databases">
        <title>Bacillus aquiflavi sp. nov., isolated from yellow water of strong flavor Chinese baijiu in Yibin region of China.</title>
        <authorList>
            <person name="Xie J."/>
        </authorList>
    </citation>
    <scope>NUCLEOTIDE SEQUENCE [LARGE SCALE GENOMIC DNA]</scope>
    <source>
        <strain evidence="3 4">3H-10</strain>
    </source>
</reference>
<dbReference type="Proteomes" id="UP000570010">
    <property type="component" value="Unassembled WGS sequence"/>
</dbReference>
<accession>A0A6B3W4C9</accession>
<dbReference type="EMBL" id="JACEIO010000013">
    <property type="protein sequence ID" value="MBA4536938.1"/>
    <property type="molecule type" value="Genomic_DNA"/>
</dbReference>
<protein>
    <submittedName>
        <fullName evidence="3">Spore coat protein</fullName>
    </submittedName>
</protein>
<sequence length="113" mass="13387">MNQNQQKVQNPETQVPKTPQMNDRDFVNDMLTTEKYMTTSYTMALHEASHQALYQDLLSIFNETQDAQRELYNLMFKKGWYHVDAEAQQKLQQSYQQFQGYSSQFPYGNGQMQ</sequence>
<dbReference type="InterPro" id="IPR012347">
    <property type="entry name" value="Ferritin-like"/>
</dbReference>
<dbReference type="Proteomes" id="UP000472971">
    <property type="component" value="Unassembled WGS sequence"/>
</dbReference>
<dbReference type="Pfam" id="PF07875">
    <property type="entry name" value="Coat_F"/>
    <property type="match status" value="1"/>
</dbReference>
<evidence type="ECO:0000313" key="3">
    <source>
        <dbReference type="EMBL" id="NEY82324.1"/>
    </source>
</evidence>
<evidence type="ECO:0000313" key="4">
    <source>
        <dbReference type="Proteomes" id="UP000472971"/>
    </source>
</evidence>
<feature type="compositionally biased region" description="Polar residues" evidence="1">
    <location>
        <begin position="1"/>
        <end position="21"/>
    </location>
</feature>
<reference evidence="2 5" key="2">
    <citation type="submission" date="2020-07" db="EMBL/GenBank/DDBJ databases">
        <authorList>
            <person name="Feng H."/>
        </authorList>
    </citation>
    <scope>NUCLEOTIDE SEQUENCE [LARGE SCALE GENOMIC DNA]</scope>
    <source>
        <strain evidence="5">s-12</strain>
        <strain evidence="2">S-12</strain>
    </source>
</reference>
<dbReference type="Gene3D" id="1.20.1260.10">
    <property type="match status" value="1"/>
</dbReference>
<keyword evidence="4" id="KW-1185">Reference proteome</keyword>
<proteinExistence type="predicted"/>
<evidence type="ECO:0000313" key="5">
    <source>
        <dbReference type="Proteomes" id="UP000570010"/>
    </source>
</evidence>
<feature type="region of interest" description="Disordered" evidence="1">
    <location>
        <begin position="1"/>
        <end position="24"/>
    </location>
</feature>
<gene>
    <name evidence="3" type="ORF">G4D64_12620</name>
    <name evidence="2" type="ORF">H1Z61_07220</name>
</gene>
<evidence type="ECO:0000256" key="1">
    <source>
        <dbReference type="SAM" id="MobiDB-lite"/>
    </source>
</evidence>
<name>A0A6B3W4C9_9BACI</name>
<organism evidence="3 4">
    <name type="scientific">Bacillus aquiflavi</name>
    <dbReference type="NCBI Taxonomy" id="2672567"/>
    <lineage>
        <taxon>Bacteria</taxon>
        <taxon>Bacillati</taxon>
        <taxon>Bacillota</taxon>
        <taxon>Bacilli</taxon>
        <taxon>Bacillales</taxon>
        <taxon>Bacillaceae</taxon>
        <taxon>Bacillus</taxon>
    </lineage>
</organism>